<sequence length="469" mass="50690">MRPHRLNGLALAAALLCSACAAPTAELAGYAPQPVQMPGQWNTPTNAASSLAERPFGSLFKDAELEALIKEALSNNRDIRIAAQRVELARAQYGLQRSAGLPNLGADASATRSQAPSGLSATENLTSSSYRLGLAMPAWEIDLWGRIASLSDAALNNVRASEALRHFVEVGLVSQVAAGWLNLLEYDQSLLIAERTRVSRVESLRIVTLRFNAGVVSKVDVTQAETSLAQAQAAYAQLQQKRGLQENALSQLAGRNPGPLRVSKPLERHELPQALPAGIPSDLLTRRPDVRAAELSLAATQANVEAARKAFLPSISLTGFLGFISPQLSQLIDGDRQAYTISPAVTLPLFTGGRLSSNLQAAEAQQRIATEDYARTTQGALREVEDALVRFQRLREQQAAMQTIVKASQERLRLVDLRYVNGISSYFEVLDSQRQLFDAELQLTQLTSGAYAAVIELYRALGGGWTPQG</sequence>
<proteinExistence type="inferred from homology"/>
<comment type="caution">
    <text evidence="4">The sequence shown here is derived from an EMBL/GenBank/DDBJ whole genome shotgun (WGS) entry which is preliminary data.</text>
</comment>
<name>A0ABT5KGS2_9BURK</name>
<keyword evidence="2" id="KW-0812">Transmembrane</keyword>
<keyword evidence="2" id="KW-0732">Signal</keyword>
<gene>
    <name evidence="4" type="ORF">PRZ03_16185</name>
</gene>
<comment type="similarity">
    <text evidence="1 2">Belongs to the outer membrane factor (OMF) (TC 1.B.17) family.</text>
</comment>
<dbReference type="RefSeq" id="WP_273601304.1">
    <property type="nucleotide sequence ID" value="NZ_JAQQXT010000010.1"/>
</dbReference>
<evidence type="ECO:0000313" key="5">
    <source>
        <dbReference type="Proteomes" id="UP001221189"/>
    </source>
</evidence>
<dbReference type="PANTHER" id="PTHR30203:SF32">
    <property type="entry name" value="CATION EFFLUX SYSTEM PROTEIN CUSC"/>
    <property type="match status" value="1"/>
</dbReference>
<dbReference type="PANTHER" id="PTHR30203">
    <property type="entry name" value="OUTER MEMBRANE CATION EFFLUX PROTEIN"/>
    <property type="match status" value="1"/>
</dbReference>
<keyword evidence="2" id="KW-0564">Palmitate</keyword>
<dbReference type="SUPFAM" id="SSF56954">
    <property type="entry name" value="Outer membrane efflux proteins (OEP)"/>
    <property type="match status" value="1"/>
</dbReference>
<dbReference type="Gene3D" id="2.20.200.10">
    <property type="entry name" value="Outer membrane efflux proteins (OEP)"/>
    <property type="match status" value="1"/>
</dbReference>
<keyword evidence="2" id="KW-0449">Lipoprotein</keyword>
<comment type="subcellular location">
    <subcellularLocation>
        <location evidence="2">Cell membrane</location>
        <topology evidence="2">Lipid-anchor</topology>
    </subcellularLocation>
</comment>
<organism evidence="4 5">
    <name type="scientific">Roseateles albus</name>
    <dbReference type="NCBI Taxonomy" id="2987525"/>
    <lineage>
        <taxon>Bacteria</taxon>
        <taxon>Pseudomonadati</taxon>
        <taxon>Pseudomonadota</taxon>
        <taxon>Betaproteobacteria</taxon>
        <taxon>Burkholderiales</taxon>
        <taxon>Sphaerotilaceae</taxon>
        <taxon>Roseateles</taxon>
    </lineage>
</organism>
<evidence type="ECO:0000256" key="2">
    <source>
        <dbReference type="RuleBase" id="RU362097"/>
    </source>
</evidence>
<feature type="coiled-coil region" evidence="3">
    <location>
        <begin position="221"/>
        <end position="248"/>
    </location>
</feature>
<keyword evidence="3" id="KW-0175">Coiled coil</keyword>
<dbReference type="Proteomes" id="UP001221189">
    <property type="component" value="Unassembled WGS sequence"/>
</dbReference>
<keyword evidence="2" id="KW-1134">Transmembrane beta strand</keyword>
<dbReference type="EMBL" id="JAQQXT010000010">
    <property type="protein sequence ID" value="MDC8773127.1"/>
    <property type="molecule type" value="Genomic_DNA"/>
</dbReference>
<keyword evidence="5" id="KW-1185">Reference proteome</keyword>
<dbReference type="InterPro" id="IPR003423">
    <property type="entry name" value="OMP_efflux"/>
</dbReference>
<accession>A0ABT5KGS2</accession>
<evidence type="ECO:0000256" key="1">
    <source>
        <dbReference type="ARBA" id="ARBA00007613"/>
    </source>
</evidence>
<protein>
    <submittedName>
        <fullName evidence="4">Efflux transporter outer membrane subunit</fullName>
    </submittedName>
</protein>
<evidence type="ECO:0000256" key="3">
    <source>
        <dbReference type="SAM" id="Coils"/>
    </source>
</evidence>
<dbReference type="Pfam" id="PF02321">
    <property type="entry name" value="OEP"/>
    <property type="match status" value="2"/>
</dbReference>
<dbReference type="Gene3D" id="1.20.1600.10">
    <property type="entry name" value="Outer membrane efflux proteins (OEP)"/>
    <property type="match status" value="1"/>
</dbReference>
<keyword evidence="2" id="KW-0472">Membrane</keyword>
<evidence type="ECO:0000313" key="4">
    <source>
        <dbReference type="EMBL" id="MDC8773127.1"/>
    </source>
</evidence>
<reference evidence="4 5" key="1">
    <citation type="submission" date="2022-10" db="EMBL/GenBank/DDBJ databases">
        <title>Paucibacter sp. hw1 Genome sequencing.</title>
        <authorList>
            <person name="Park S."/>
        </authorList>
    </citation>
    <scope>NUCLEOTIDE SEQUENCE [LARGE SCALE GENOMIC DNA]</scope>
    <source>
        <strain evidence="5">hw1</strain>
    </source>
</reference>
<feature type="signal peptide" evidence="2">
    <location>
        <begin position="1"/>
        <end position="21"/>
    </location>
</feature>
<dbReference type="NCBIfam" id="TIGR01845">
    <property type="entry name" value="outer_NodT"/>
    <property type="match status" value="1"/>
</dbReference>
<dbReference type="InterPro" id="IPR010131">
    <property type="entry name" value="MdtP/NodT-like"/>
</dbReference>
<feature type="chain" id="PRO_5044987498" evidence="2">
    <location>
        <begin position="22"/>
        <end position="469"/>
    </location>
</feature>